<dbReference type="InterPro" id="IPR011625">
    <property type="entry name" value="A2M_N_BRD"/>
</dbReference>
<dbReference type="Gene3D" id="1.50.10.20">
    <property type="match status" value="1"/>
</dbReference>
<protein>
    <submittedName>
        <fullName evidence="4">Uncharacterized protein YfaS (Alpha-2-macroglobulin family)</fullName>
    </submittedName>
</protein>
<dbReference type="Pfam" id="PF07678">
    <property type="entry name" value="TED_complement"/>
    <property type="match status" value="1"/>
</dbReference>
<dbReference type="InterPro" id="IPR051802">
    <property type="entry name" value="YfhM-like"/>
</dbReference>
<dbReference type="PANTHER" id="PTHR40094:SF1">
    <property type="entry name" value="UBIQUITIN DOMAIN-CONTAINING PROTEIN"/>
    <property type="match status" value="1"/>
</dbReference>
<evidence type="ECO:0000313" key="4">
    <source>
        <dbReference type="EMBL" id="MCS3919517.1"/>
    </source>
</evidence>
<feature type="domain" description="Alpha-2-macroglobulin bait region" evidence="2">
    <location>
        <begin position="731"/>
        <end position="870"/>
    </location>
</feature>
<organism evidence="4 5">
    <name type="scientific">Candidatus Fervidibacter sacchari</name>
    <dbReference type="NCBI Taxonomy" id="1448929"/>
    <lineage>
        <taxon>Bacteria</taxon>
        <taxon>Candidatus Fervidibacterota</taxon>
        <taxon>Candidatus Fervidibacter</taxon>
    </lineage>
</organism>
<evidence type="ECO:0000259" key="3">
    <source>
        <dbReference type="SMART" id="SM01360"/>
    </source>
</evidence>
<dbReference type="CDD" id="cd02891">
    <property type="entry name" value="A2M_like"/>
    <property type="match status" value="1"/>
</dbReference>
<dbReference type="Pfam" id="PF17973">
    <property type="entry name" value="bMG10"/>
    <property type="match status" value="1"/>
</dbReference>
<dbReference type="InterPro" id="IPR001599">
    <property type="entry name" value="Macroglobln_a2"/>
</dbReference>
<comment type="similarity">
    <text evidence="1">Belongs to the protease inhibitor I39 (alpha-2-macroglobulin) family. Bacterial alpha-2-macroglobulin subfamily.</text>
</comment>
<dbReference type="Gene3D" id="2.20.130.20">
    <property type="match status" value="1"/>
</dbReference>
<dbReference type="PANTHER" id="PTHR40094">
    <property type="entry name" value="ALPHA-2-MACROGLOBULIN HOMOLOG"/>
    <property type="match status" value="1"/>
</dbReference>
<dbReference type="InterPro" id="IPR002890">
    <property type="entry name" value="MG2"/>
</dbReference>
<evidence type="ECO:0000313" key="5">
    <source>
        <dbReference type="Proteomes" id="UP001204798"/>
    </source>
</evidence>
<accession>A0ABT2ENL0</accession>
<dbReference type="SMART" id="SM01360">
    <property type="entry name" value="A2M"/>
    <property type="match status" value="1"/>
</dbReference>
<sequence>MRHEAWLSLFVLAWIVGGLAALIHSEYPRGRVVGKVIAAESGQALEKAEVWFDHPKGTWKVRSKEDGSFELPNLPAGTYTVTASTYAHKLEAIQFTLKEGETRNLLIALEPVEPFLELIHPQTVFHPDEIVKVGVRGFVPSDELRIQVWQVQMEKTSASVPLTGLLRFLEEVRNGWWRGVWELRDALRRLSPCLTKVSETNAPITQRDGEGVFMQFVPIPLPSEGIYFVRISVGNLERIALVELTRVGLVVKAGSDRNGKPSALVFAADLKTGEPIKDVEVSVWLKERLVGRERDKLVASSVTNANGLAQLTLSGVSSDVGGCFFVASKRSGSKVSPIAWVALSEYELTDLVASGRSLFGTIYTDRPVYRPGNKVHFKGIVREQTPNGYRPVKLTFRPPSRTPRPEPFDLLIRDPDGNIVHRAQVSPNDFGSFSGSFTLNDEAPTGTYTIEAAPRINGTRDMGQGTRNGRNDKVVGSFVVAAYRKPEVQVTVKPERRRFSRSEKVIVTVSAQYYFGMPVAGAKVLYIVSRLPIVDEHEGFEWGEGYGGETVLEGETKTNSAGQAVISFRPSDLPSEAPSFSEFRYEVYVGVSAAGYQFAEGSASFLVTQGDWKLKVSCEPSFAGEGEVVTAKAKVTHWDTQKPQANAIVRWRAGTMEWAGEETKIRWKLNGESVTDENGEAKWQFVPSEDGDWVIEAVVQDRKRNSIGAETSVWVVPRREAPTLPPKLPPLQLWLDKSRYKVGEEAKIAVRSEIKDATVLVTIEGEKLHAFRLLKLRNGVAQWRFKVTNEFLPNAYVTASLVWRKKFAQESKPLRFDLDNFRLQVSVKSDRSVYEPRQNALLTVQVRDRKGNPVKAELSVAVVDEAIYAIREDDPERVFKAFYAERPNKTITRYSFPWLAWQGDKGEIETVRRYFPDTALWLPHVVTDEKGNAQIQLKVPDTLTQWRVTVVAHTLDTNVGYGVTKFRCAIPFGVRIAAPIVLTQNDQTTISAIVHNDTDRSCAATVEAQIRFDGAETEKPTVASSGQGAKFQFVSAQQPISRPSSPVPRPASVLSLPPQTVTIRPNETATVKWDFVAERSGRFVITVRAKRDDGRVDAEQRVITVLPHATKKVVSQTVMLAPNETAKKLTIVLPSNADLWASQISVRIAPSIFSSLLGALEYLATYPYGCVEQTMDSFLPDLLVWRVLKEWGIKVGWLEKELPKMVQRGLARLYRFQHEDGGWGWWEDDETDLWMTSLVVRGLAEAKRAGFDVSEMALVKGIKAIEVMLSEGWRNRDSDTVAFALFALSRAGTKIPMLQRPKLFAPAAIPNPQQPVPNEIVNRCSPYGLAFLTLALHEWQRPEAKQLAEKLLRTSAALRGELRWSVNGLSRMRRWTTDDETTAWALLALMRTGAIDEELAAETVKGLLQNRKGDGWVSTKDTAAILEAMLEFSHRFERNRGHGTRDKRKVEAKNPATVTVSLNGSSQNLQLPPNAQSQPELTVRLTGKLKVGANEVEIRKPQGSTLWVTLVSRQVLMLPERTGELLTSKQRVKRHYEKLEPYIAEDGRIEWRTKPIPIGGSVKVGDLIRVTLKVNCPTDFAVLEDPIPAGTRVFEGQAVRVGRGLEYEVKPKEVRDDRTVTYFRSSGRYLVRYLLRAEVPGDYHILPPQLWHMYGTERWSGAEDRLRVLP</sequence>
<reference evidence="4 5" key="1">
    <citation type="submission" date="2022-08" db="EMBL/GenBank/DDBJ databases">
        <title>Bacterial and archaeal communities from various locations to study Microbial Dark Matter (Phase II).</title>
        <authorList>
            <person name="Stepanauskas R."/>
        </authorList>
    </citation>
    <scope>NUCLEOTIDE SEQUENCE [LARGE SCALE GENOMIC DNA]</scope>
    <source>
        <strain evidence="4 5">PD1</strain>
    </source>
</reference>
<keyword evidence="5" id="KW-1185">Reference proteome</keyword>
<dbReference type="InterPro" id="IPR041246">
    <property type="entry name" value="Bact_MG10"/>
</dbReference>
<dbReference type="Pfam" id="PF07703">
    <property type="entry name" value="A2M_BRD"/>
    <property type="match status" value="1"/>
</dbReference>
<dbReference type="InterPro" id="IPR013783">
    <property type="entry name" value="Ig-like_fold"/>
</dbReference>
<dbReference type="SMART" id="SM01419">
    <property type="entry name" value="Thiol-ester_cl"/>
    <property type="match status" value="1"/>
</dbReference>
<dbReference type="InterPro" id="IPR047565">
    <property type="entry name" value="Alpha-macroglob_thiol-ester_cl"/>
</dbReference>
<dbReference type="Gene3D" id="2.60.40.1930">
    <property type="match status" value="1"/>
</dbReference>
<dbReference type="EMBL" id="JANUCP010000003">
    <property type="protein sequence ID" value="MCS3919517.1"/>
    <property type="molecule type" value="Genomic_DNA"/>
</dbReference>
<dbReference type="Proteomes" id="UP001204798">
    <property type="component" value="Unassembled WGS sequence"/>
</dbReference>
<gene>
    <name evidence="4" type="ORF">M2350_001930</name>
</gene>
<dbReference type="Pfam" id="PF00207">
    <property type="entry name" value="A2M"/>
    <property type="match status" value="1"/>
</dbReference>
<evidence type="ECO:0000256" key="1">
    <source>
        <dbReference type="ARBA" id="ARBA00010556"/>
    </source>
</evidence>
<dbReference type="Pfam" id="PF13620">
    <property type="entry name" value="CarboxypepD_reg"/>
    <property type="match status" value="1"/>
</dbReference>
<dbReference type="SMART" id="SM01359">
    <property type="entry name" value="A2M_N_2"/>
    <property type="match status" value="1"/>
</dbReference>
<evidence type="ECO:0000259" key="2">
    <source>
        <dbReference type="SMART" id="SM01359"/>
    </source>
</evidence>
<feature type="domain" description="Alpha-2-macroglobulin" evidence="3">
    <location>
        <begin position="918"/>
        <end position="1008"/>
    </location>
</feature>
<dbReference type="InterPro" id="IPR008930">
    <property type="entry name" value="Terpenoid_cyclase/PrenylTrfase"/>
</dbReference>
<dbReference type="SUPFAM" id="SSF49452">
    <property type="entry name" value="Starch-binding domain-like"/>
    <property type="match status" value="1"/>
</dbReference>
<dbReference type="InterPro" id="IPR013784">
    <property type="entry name" value="Carb-bd-like_fold"/>
</dbReference>
<dbReference type="SUPFAM" id="SSF48239">
    <property type="entry name" value="Terpenoid cyclases/Protein prenyltransferases"/>
    <property type="match status" value="1"/>
</dbReference>
<dbReference type="Gene3D" id="2.60.40.1120">
    <property type="entry name" value="Carboxypeptidase-like, regulatory domain"/>
    <property type="match status" value="1"/>
</dbReference>
<comment type="caution">
    <text evidence="4">The sequence shown here is derived from an EMBL/GenBank/DDBJ whole genome shotgun (WGS) entry which is preliminary data.</text>
</comment>
<dbReference type="InterPro" id="IPR011626">
    <property type="entry name" value="Alpha-macroglobulin_TED"/>
</dbReference>
<proteinExistence type="inferred from homology"/>
<name>A0ABT2ENL0_9BACT</name>
<dbReference type="RefSeq" id="WP_259096003.1">
    <property type="nucleotide sequence ID" value="NZ_CP130454.1"/>
</dbReference>
<dbReference type="Gene3D" id="2.60.40.10">
    <property type="entry name" value="Immunoglobulins"/>
    <property type="match status" value="1"/>
</dbReference>
<dbReference type="Pfam" id="PF01835">
    <property type="entry name" value="MG2"/>
    <property type="match status" value="1"/>
</dbReference>